<keyword evidence="3" id="KW-0812">Transmembrane</keyword>
<evidence type="ECO:0000256" key="3">
    <source>
        <dbReference type="ARBA" id="ARBA00022692"/>
    </source>
</evidence>
<dbReference type="InterPro" id="IPR036179">
    <property type="entry name" value="Ig-like_dom_sf"/>
</dbReference>
<dbReference type="GO" id="GO:0042102">
    <property type="term" value="P:positive regulation of T cell proliferation"/>
    <property type="evidence" value="ECO:0007669"/>
    <property type="project" value="TreeGrafter"/>
</dbReference>
<keyword evidence="5" id="KW-1133">Transmembrane helix</keyword>
<comment type="subcellular location">
    <subcellularLocation>
        <location evidence="1">Cell membrane</location>
        <topology evidence="1">Single-pass type I membrane protein</topology>
    </subcellularLocation>
</comment>
<evidence type="ECO:0000259" key="11">
    <source>
        <dbReference type="PROSITE" id="PS50835"/>
    </source>
</evidence>
<dbReference type="AlphaFoldDB" id="A0A3N0ZAU9"/>
<evidence type="ECO:0000256" key="8">
    <source>
        <dbReference type="ARBA" id="ARBA00023170"/>
    </source>
</evidence>
<dbReference type="InterPro" id="IPR003599">
    <property type="entry name" value="Ig_sub"/>
</dbReference>
<protein>
    <submittedName>
        <fullName evidence="12">V-set domain-containing T-cell activation inhibitor 1</fullName>
    </submittedName>
</protein>
<sequence length="133" mass="15417">MGHKRSDVGLSLHWFTGDTRRKEWEVETVEADISGSVDLPCSSIEHEHKLQDINVSWRHNGSEIVYDIINGEDSVEQQHPRYKNRTKTFPDEYRRGNFSIKLHNLTHDDAGEFSCFITYSDELQTVQLIIKGV</sequence>
<dbReference type="InterPro" id="IPR051713">
    <property type="entry name" value="T-cell_Activation_Regulation"/>
</dbReference>
<dbReference type="EMBL" id="RJVU01000282">
    <property type="protein sequence ID" value="ROL55442.1"/>
    <property type="molecule type" value="Genomic_DNA"/>
</dbReference>
<dbReference type="Gene3D" id="2.60.40.10">
    <property type="entry name" value="Immunoglobulins"/>
    <property type="match status" value="1"/>
</dbReference>
<gene>
    <name evidence="12" type="ORF">DPX16_20818</name>
</gene>
<feature type="domain" description="Ig-like" evidence="11">
    <location>
        <begin position="36"/>
        <end position="127"/>
    </location>
</feature>
<evidence type="ECO:0000256" key="9">
    <source>
        <dbReference type="ARBA" id="ARBA00023180"/>
    </source>
</evidence>
<dbReference type="GO" id="GO:0007166">
    <property type="term" value="P:cell surface receptor signaling pathway"/>
    <property type="evidence" value="ECO:0007669"/>
    <property type="project" value="TreeGrafter"/>
</dbReference>
<evidence type="ECO:0000313" key="13">
    <source>
        <dbReference type="Proteomes" id="UP000281406"/>
    </source>
</evidence>
<dbReference type="SMART" id="SM00409">
    <property type="entry name" value="IG"/>
    <property type="match status" value="1"/>
</dbReference>
<dbReference type="PANTHER" id="PTHR25466:SF14">
    <property type="entry name" value="BUTYROPHILIN SUBFAMILY 2 MEMBER A2-LIKE-RELATED"/>
    <property type="match status" value="1"/>
</dbReference>
<evidence type="ECO:0000256" key="4">
    <source>
        <dbReference type="ARBA" id="ARBA00022729"/>
    </source>
</evidence>
<dbReference type="InterPro" id="IPR013783">
    <property type="entry name" value="Ig-like_fold"/>
</dbReference>
<name>A0A3N0ZAU9_ANAGA</name>
<dbReference type="SUPFAM" id="SSF48726">
    <property type="entry name" value="Immunoglobulin"/>
    <property type="match status" value="1"/>
</dbReference>
<evidence type="ECO:0000256" key="6">
    <source>
        <dbReference type="ARBA" id="ARBA00023136"/>
    </source>
</evidence>
<dbReference type="FunFam" id="2.60.40.10:FF:000142">
    <property type="entry name" value="V-set domain-containing T-cell activation inhibitor 1"/>
    <property type="match status" value="1"/>
</dbReference>
<evidence type="ECO:0000256" key="5">
    <source>
        <dbReference type="ARBA" id="ARBA00022989"/>
    </source>
</evidence>
<accession>A0A3N0ZAU9</accession>
<evidence type="ECO:0000256" key="2">
    <source>
        <dbReference type="ARBA" id="ARBA00022475"/>
    </source>
</evidence>
<dbReference type="Proteomes" id="UP000281406">
    <property type="component" value="Unassembled WGS sequence"/>
</dbReference>
<evidence type="ECO:0000256" key="10">
    <source>
        <dbReference type="ARBA" id="ARBA00023319"/>
    </source>
</evidence>
<dbReference type="GO" id="GO:0009897">
    <property type="term" value="C:external side of plasma membrane"/>
    <property type="evidence" value="ECO:0007669"/>
    <property type="project" value="TreeGrafter"/>
</dbReference>
<keyword evidence="13" id="KW-1185">Reference proteome</keyword>
<keyword evidence="8" id="KW-0675">Receptor</keyword>
<evidence type="ECO:0000256" key="1">
    <source>
        <dbReference type="ARBA" id="ARBA00004251"/>
    </source>
</evidence>
<dbReference type="InterPro" id="IPR007110">
    <property type="entry name" value="Ig-like_dom"/>
</dbReference>
<reference evidence="12 13" key="1">
    <citation type="submission" date="2018-10" db="EMBL/GenBank/DDBJ databases">
        <title>Genome assembly for a Yunnan-Guizhou Plateau 3E fish, Anabarilius grahami (Regan), and its evolutionary and genetic applications.</title>
        <authorList>
            <person name="Jiang W."/>
        </authorList>
    </citation>
    <scope>NUCLEOTIDE SEQUENCE [LARGE SCALE GENOMIC DNA]</scope>
    <source>
        <strain evidence="12">AG-KIZ</strain>
        <tissue evidence="12">Muscle</tissue>
    </source>
</reference>
<dbReference type="GO" id="GO:0031295">
    <property type="term" value="P:T cell costimulation"/>
    <property type="evidence" value="ECO:0007669"/>
    <property type="project" value="TreeGrafter"/>
</dbReference>
<keyword evidence="7" id="KW-1015">Disulfide bond</keyword>
<evidence type="ECO:0000256" key="7">
    <source>
        <dbReference type="ARBA" id="ARBA00023157"/>
    </source>
</evidence>
<dbReference type="Pfam" id="PF07686">
    <property type="entry name" value="V-set"/>
    <property type="match status" value="1"/>
</dbReference>
<keyword evidence="2" id="KW-1003">Cell membrane</keyword>
<proteinExistence type="predicted"/>
<evidence type="ECO:0000313" key="12">
    <source>
        <dbReference type="EMBL" id="ROL55442.1"/>
    </source>
</evidence>
<dbReference type="OrthoDB" id="9898017at2759"/>
<comment type="caution">
    <text evidence="12">The sequence shown here is derived from an EMBL/GenBank/DDBJ whole genome shotgun (WGS) entry which is preliminary data.</text>
</comment>
<dbReference type="GO" id="GO:0006955">
    <property type="term" value="P:immune response"/>
    <property type="evidence" value="ECO:0007669"/>
    <property type="project" value="TreeGrafter"/>
</dbReference>
<dbReference type="InterPro" id="IPR013106">
    <property type="entry name" value="Ig_V-set"/>
</dbReference>
<dbReference type="GO" id="GO:0071222">
    <property type="term" value="P:cellular response to lipopolysaccharide"/>
    <property type="evidence" value="ECO:0007669"/>
    <property type="project" value="TreeGrafter"/>
</dbReference>
<keyword evidence="4" id="KW-0732">Signal</keyword>
<keyword evidence="10" id="KW-0393">Immunoglobulin domain</keyword>
<dbReference type="GO" id="GO:0042130">
    <property type="term" value="P:negative regulation of T cell proliferation"/>
    <property type="evidence" value="ECO:0007669"/>
    <property type="project" value="TreeGrafter"/>
</dbReference>
<keyword evidence="9" id="KW-0325">Glycoprotein</keyword>
<dbReference type="PROSITE" id="PS50835">
    <property type="entry name" value="IG_LIKE"/>
    <property type="match status" value="1"/>
</dbReference>
<keyword evidence="6" id="KW-0472">Membrane</keyword>
<dbReference type="PANTHER" id="PTHR25466">
    <property type="entry name" value="T-LYMPHOCYTE ACTIVATION ANTIGEN"/>
    <property type="match status" value="1"/>
</dbReference>
<organism evidence="12 13">
    <name type="scientific">Anabarilius grahami</name>
    <name type="common">Kanglang fish</name>
    <name type="synonym">Barilius grahami</name>
    <dbReference type="NCBI Taxonomy" id="495550"/>
    <lineage>
        <taxon>Eukaryota</taxon>
        <taxon>Metazoa</taxon>
        <taxon>Chordata</taxon>
        <taxon>Craniata</taxon>
        <taxon>Vertebrata</taxon>
        <taxon>Euteleostomi</taxon>
        <taxon>Actinopterygii</taxon>
        <taxon>Neopterygii</taxon>
        <taxon>Teleostei</taxon>
        <taxon>Ostariophysi</taxon>
        <taxon>Cypriniformes</taxon>
        <taxon>Xenocyprididae</taxon>
        <taxon>Xenocypridinae</taxon>
        <taxon>Xenocypridinae incertae sedis</taxon>
        <taxon>Anabarilius</taxon>
    </lineage>
</organism>